<organism evidence="2 3">
    <name type="scientific">Ornithorhynchus anatinus</name>
    <name type="common">Duckbill platypus</name>
    <dbReference type="NCBI Taxonomy" id="9258"/>
    <lineage>
        <taxon>Eukaryota</taxon>
        <taxon>Metazoa</taxon>
        <taxon>Chordata</taxon>
        <taxon>Craniata</taxon>
        <taxon>Vertebrata</taxon>
        <taxon>Euteleostomi</taxon>
        <taxon>Mammalia</taxon>
        <taxon>Monotremata</taxon>
        <taxon>Ornithorhynchidae</taxon>
        <taxon>Ornithorhynchus</taxon>
    </lineage>
</organism>
<evidence type="ECO:0000313" key="2">
    <source>
        <dbReference type="Ensembl" id="ENSOANP00000018977.3"/>
    </source>
</evidence>
<dbReference type="AlphaFoldDB" id="F7AQK1"/>
<dbReference type="KEGG" id="oaa:100078525"/>
<dbReference type="CTD" id="161753"/>
<dbReference type="Bgee" id="ENSOANG00000011979">
    <property type="expression patterns" value="Expressed in testis and 2 other cell types or tissues"/>
</dbReference>
<dbReference type="FunCoup" id="F7AQK1">
    <property type="interactions" value="25"/>
</dbReference>
<dbReference type="GeneTree" id="ENSGT00940000162054"/>
<dbReference type="eggNOG" id="ENOG502S2VQ">
    <property type="taxonomic scope" value="Eukaryota"/>
</dbReference>
<dbReference type="GeneID" id="100078525"/>
<dbReference type="Proteomes" id="UP000002279">
    <property type="component" value="Chromosome 5"/>
</dbReference>
<keyword evidence="3" id="KW-1185">Reference proteome</keyword>
<protein>
    <recommendedName>
        <fullName evidence="4">Outer dense fiber of sperm tails 3 like 1</fullName>
    </recommendedName>
</protein>
<dbReference type="OrthoDB" id="429991at2759"/>
<proteinExistence type="predicted"/>
<dbReference type="InterPro" id="IPR010736">
    <property type="entry name" value="SHIPPO-rpt"/>
</dbReference>
<sequence length="269" mass="29706">MAEGKKGKAPFDGSGSRPTWLPRLLRQETKCTPVIMTKLKGPGSGKYSRQPCTGYIDHDITMFREPAYTFRIMHSGKRYSDPCSPGPCYYFNPNLTRFGMSHSPQVSIFERLPNLRTESTPEPATYHWEKVPPPGERCAPAFSMGSRWPFRVSDPTPGPGQYSLPRPPPGRGPGPTLGSTCTLWAFNKDLVRGPGPAAYSRPDPDTFLTRSPCHSLALRLQPPKGSSLGPGPGAYNVHRVTIHKPRAPACTLHIRHSDYLTPLVIDVKD</sequence>
<evidence type="ECO:0000313" key="3">
    <source>
        <dbReference type="Proteomes" id="UP000002279"/>
    </source>
</evidence>
<dbReference type="GO" id="GO:0005856">
    <property type="term" value="C:cytoskeleton"/>
    <property type="evidence" value="ECO:0000318"/>
    <property type="project" value="GO_Central"/>
</dbReference>
<evidence type="ECO:0008006" key="4">
    <source>
        <dbReference type="Google" id="ProtNLM"/>
    </source>
</evidence>
<reference evidence="2 3" key="1">
    <citation type="journal article" date="2008" name="Nature">
        <title>Genome analysis of the platypus reveals unique signatures of evolution.</title>
        <authorList>
            <person name="Warren W.C."/>
            <person name="Hillier L.W."/>
            <person name="Marshall Graves J.A."/>
            <person name="Birney E."/>
            <person name="Ponting C.P."/>
            <person name="Grutzner F."/>
            <person name="Belov K."/>
            <person name="Miller W."/>
            <person name="Clarke L."/>
            <person name="Chinwalla A.T."/>
            <person name="Yang S.P."/>
            <person name="Heger A."/>
            <person name="Locke D.P."/>
            <person name="Miethke P."/>
            <person name="Waters P.D."/>
            <person name="Veyrunes F."/>
            <person name="Fulton L."/>
            <person name="Fulton B."/>
            <person name="Graves T."/>
            <person name="Wallis J."/>
            <person name="Puente X.S."/>
            <person name="Lopez-Otin C."/>
            <person name="Ordonez G.R."/>
            <person name="Eichler E.E."/>
            <person name="Chen L."/>
            <person name="Cheng Z."/>
            <person name="Deakin J.E."/>
            <person name="Alsop A."/>
            <person name="Thompson K."/>
            <person name="Kirby P."/>
            <person name="Papenfuss A.T."/>
            <person name="Wakefield M.J."/>
            <person name="Olender T."/>
            <person name="Lancet D."/>
            <person name="Huttley G.A."/>
            <person name="Smit A.F."/>
            <person name="Pask A."/>
            <person name="Temple-Smith P."/>
            <person name="Batzer M.A."/>
            <person name="Walker J.A."/>
            <person name="Konkel M.K."/>
            <person name="Harris R.S."/>
            <person name="Whittington C.M."/>
            <person name="Wong E.S."/>
            <person name="Gemmell N.J."/>
            <person name="Buschiazzo E."/>
            <person name="Vargas Jentzsch I.M."/>
            <person name="Merkel A."/>
            <person name="Schmitz J."/>
            <person name="Zemann A."/>
            <person name="Churakov G."/>
            <person name="Kriegs J.O."/>
            <person name="Brosius J."/>
            <person name="Murchison E.P."/>
            <person name="Sachidanandam R."/>
            <person name="Smith C."/>
            <person name="Hannon G.J."/>
            <person name="Tsend-Ayush E."/>
            <person name="McMillan D."/>
            <person name="Attenborough R."/>
            <person name="Rens W."/>
            <person name="Ferguson-Smith M."/>
            <person name="Lefevre C.M."/>
            <person name="Sharp J.A."/>
            <person name="Nicholas K.R."/>
            <person name="Ray D.A."/>
            <person name="Kube M."/>
            <person name="Reinhardt R."/>
            <person name="Pringle T.H."/>
            <person name="Taylor J."/>
            <person name="Jones R.C."/>
            <person name="Nixon B."/>
            <person name="Dacheux J.L."/>
            <person name="Niwa H."/>
            <person name="Sekita Y."/>
            <person name="Huang X."/>
            <person name="Stark A."/>
            <person name="Kheradpour P."/>
            <person name="Kellis M."/>
            <person name="Flicek P."/>
            <person name="Chen Y."/>
            <person name="Webber C."/>
            <person name="Hardison R."/>
            <person name="Nelson J."/>
            <person name="Hallsworth-Pepin K."/>
            <person name="Delehaunty K."/>
            <person name="Markovic C."/>
            <person name="Minx P."/>
            <person name="Feng Y."/>
            <person name="Kremitzki C."/>
            <person name="Mitreva M."/>
            <person name="Glasscock J."/>
            <person name="Wylie T."/>
            <person name="Wohldmann P."/>
            <person name="Thiru P."/>
            <person name="Nhan M.N."/>
            <person name="Pohl C.S."/>
            <person name="Smith S.M."/>
            <person name="Hou S."/>
            <person name="Nefedov M."/>
            <person name="de Jong P.J."/>
            <person name="Renfree M.B."/>
            <person name="Mardis E.R."/>
            <person name="Wilson R.K."/>
        </authorList>
    </citation>
    <scope>NUCLEOTIDE SEQUENCE [LARGE SCALE GENOMIC DNA]</scope>
    <source>
        <strain evidence="2 3">Glennie</strain>
    </source>
</reference>
<accession>F7AQK1</accession>
<reference evidence="2" key="2">
    <citation type="submission" date="2025-08" db="UniProtKB">
        <authorList>
            <consortium name="Ensembl"/>
        </authorList>
    </citation>
    <scope>IDENTIFICATION</scope>
    <source>
        <strain evidence="2">Glennie</strain>
    </source>
</reference>
<feature type="region of interest" description="Disordered" evidence="1">
    <location>
        <begin position="1"/>
        <end position="22"/>
    </location>
</feature>
<feature type="region of interest" description="Disordered" evidence="1">
    <location>
        <begin position="153"/>
        <end position="176"/>
    </location>
</feature>
<dbReference type="OMA" id="YTLHTRH"/>
<dbReference type="InterPro" id="IPR051291">
    <property type="entry name" value="CIMAP"/>
</dbReference>
<dbReference type="InParanoid" id="F7AQK1"/>
<gene>
    <name evidence="2" type="primary">CIMAP1C</name>
</gene>
<reference evidence="2" key="3">
    <citation type="submission" date="2025-09" db="UniProtKB">
        <authorList>
            <consortium name="Ensembl"/>
        </authorList>
    </citation>
    <scope>IDENTIFICATION</scope>
    <source>
        <strain evidence="2">Glennie</strain>
    </source>
</reference>
<dbReference type="STRING" id="9258.ENSOANP00000018977"/>
<dbReference type="PANTHER" id="PTHR21580">
    <property type="entry name" value="SHIPPO-1-RELATED"/>
    <property type="match status" value="1"/>
</dbReference>
<evidence type="ECO:0000256" key="1">
    <source>
        <dbReference type="SAM" id="MobiDB-lite"/>
    </source>
</evidence>
<dbReference type="Pfam" id="PF07004">
    <property type="entry name" value="SHIPPO-rpt"/>
    <property type="match status" value="3"/>
</dbReference>
<dbReference type="Ensembl" id="ENSOANT00000018980.4">
    <property type="protein sequence ID" value="ENSOANP00000018977.3"/>
    <property type="gene ID" value="ENSOANG00000011979.4"/>
</dbReference>
<dbReference type="PANTHER" id="PTHR21580:SF3">
    <property type="entry name" value="OUTER DENSE FIBER PROTEIN 3-LIKE PROTEIN 1"/>
    <property type="match status" value="1"/>
</dbReference>
<dbReference type="HOGENOM" id="CLU_088282_1_0_1"/>
<name>F7AQK1_ORNAN</name>